<comment type="caution">
    <text evidence="1">The sequence shown here is derived from an EMBL/GenBank/DDBJ whole genome shotgun (WGS) entry which is preliminary data.</text>
</comment>
<dbReference type="EMBL" id="MVGT01002672">
    <property type="protein sequence ID" value="OVA06920.1"/>
    <property type="molecule type" value="Genomic_DNA"/>
</dbReference>
<dbReference type="InterPro" id="IPR050796">
    <property type="entry name" value="SCF_F-box_component"/>
</dbReference>
<dbReference type="SUPFAM" id="SSF117281">
    <property type="entry name" value="Kelch motif"/>
    <property type="match status" value="1"/>
</dbReference>
<name>A0A200Q8Y5_MACCD</name>
<gene>
    <name evidence="1" type="ORF">BVC80_1735g25</name>
</gene>
<keyword evidence="2" id="KW-1185">Reference proteome</keyword>
<dbReference type="AlphaFoldDB" id="A0A200Q8Y5"/>
<dbReference type="STRING" id="56857.A0A200Q8Y5"/>
<dbReference type="OrthoDB" id="1893842at2759"/>
<dbReference type="OMA" id="HITCAGH"/>
<dbReference type="Proteomes" id="UP000195402">
    <property type="component" value="Unassembled WGS sequence"/>
</dbReference>
<organism evidence="1 2">
    <name type="scientific">Macleaya cordata</name>
    <name type="common">Five-seeded plume-poppy</name>
    <name type="synonym">Bocconia cordata</name>
    <dbReference type="NCBI Taxonomy" id="56857"/>
    <lineage>
        <taxon>Eukaryota</taxon>
        <taxon>Viridiplantae</taxon>
        <taxon>Streptophyta</taxon>
        <taxon>Embryophyta</taxon>
        <taxon>Tracheophyta</taxon>
        <taxon>Spermatophyta</taxon>
        <taxon>Magnoliopsida</taxon>
        <taxon>Ranunculales</taxon>
        <taxon>Papaveraceae</taxon>
        <taxon>Papaveroideae</taxon>
        <taxon>Macleaya</taxon>
    </lineage>
</organism>
<evidence type="ECO:0000313" key="2">
    <source>
        <dbReference type="Proteomes" id="UP000195402"/>
    </source>
</evidence>
<dbReference type="InterPro" id="IPR015915">
    <property type="entry name" value="Kelch-typ_b-propeller"/>
</dbReference>
<dbReference type="Gene3D" id="2.120.10.80">
    <property type="entry name" value="Kelch-type beta propeller"/>
    <property type="match status" value="1"/>
</dbReference>
<reference evidence="1 2" key="1">
    <citation type="journal article" date="2017" name="Mol. Plant">
        <title>The Genome of Medicinal Plant Macleaya cordata Provides New Insights into Benzylisoquinoline Alkaloids Metabolism.</title>
        <authorList>
            <person name="Liu X."/>
            <person name="Liu Y."/>
            <person name="Huang P."/>
            <person name="Ma Y."/>
            <person name="Qing Z."/>
            <person name="Tang Q."/>
            <person name="Cao H."/>
            <person name="Cheng P."/>
            <person name="Zheng Y."/>
            <person name="Yuan Z."/>
            <person name="Zhou Y."/>
            <person name="Liu J."/>
            <person name="Tang Z."/>
            <person name="Zhuo Y."/>
            <person name="Zhang Y."/>
            <person name="Yu L."/>
            <person name="Huang J."/>
            <person name="Yang P."/>
            <person name="Peng Q."/>
            <person name="Zhang J."/>
            <person name="Jiang W."/>
            <person name="Zhang Z."/>
            <person name="Lin K."/>
            <person name="Ro D.K."/>
            <person name="Chen X."/>
            <person name="Xiong X."/>
            <person name="Shang Y."/>
            <person name="Huang S."/>
            <person name="Zeng J."/>
        </authorList>
    </citation>
    <scope>NUCLEOTIDE SEQUENCE [LARGE SCALE GENOMIC DNA]</scope>
    <source>
        <strain evidence="2">cv. BLH2017</strain>
        <tissue evidence="1">Root</tissue>
    </source>
</reference>
<sequence>MHVSSGSNYKEKAWIDLPTRELIDGDILYPVHRITNIDTSASIRLNGVTTIGNEGQVLVHYLLCFDTHKGTILMCTRLPLPPGVYPDVDLVECAGRVFVVVLMEEDDTATLCVWEFHHEKSEWKKIATMPPHISDDYYNSSVHITCAGHGDYIMVCLNVFWSNSTYYNNMMMYNIKKNSWIEVMSTTNLA</sequence>
<dbReference type="PANTHER" id="PTHR31672">
    <property type="entry name" value="BNACNNG10540D PROTEIN"/>
    <property type="match status" value="1"/>
</dbReference>
<dbReference type="InParanoid" id="A0A200Q8Y5"/>
<evidence type="ECO:0000313" key="1">
    <source>
        <dbReference type="EMBL" id="OVA06920.1"/>
    </source>
</evidence>
<accession>A0A200Q8Y5</accession>
<proteinExistence type="predicted"/>
<protein>
    <recommendedName>
        <fullName evidence="3">F-box associated domain</fullName>
    </recommendedName>
</protein>
<evidence type="ECO:0008006" key="3">
    <source>
        <dbReference type="Google" id="ProtNLM"/>
    </source>
</evidence>